<gene>
    <name evidence="2" type="ORF">DW040_03035</name>
    <name evidence="1" type="ORF">DW272_02400</name>
</gene>
<organism evidence="1 3">
    <name type="scientific">Blautia obeum</name>
    <dbReference type="NCBI Taxonomy" id="40520"/>
    <lineage>
        <taxon>Bacteria</taxon>
        <taxon>Bacillati</taxon>
        <taxon>Bacillota</taxon>
        <taxon>Clostridia</taxon>
        <taxon>Lachnospirales</taxon>
        <taxon>Lachnospiraceae</taxon>
        <taxon>Blautia</taxon>
    </lineage>
</organism>
<dbReference type="AlphaFoldDB" id="A0A414SKI0"/>
<reference evidence="3 4" key="1">
    <citation type="submission" date="2018-08" db="EMBL/GenBank/DDBJ databases">
        <title>A genome reference for cultivated species of the human gut microbiota.</title>
        <authorList>
            <person name="Zou Y."/>
            <person name="Xue W."/>
            <person name="Luo G."/>
        </authorList>
    </citation>
    <scope>NUCLEOTIDE SEQUENCE [LARGE SCALE GENOMIC DNA]</scope>
    <source>
        <strain evidence="2 4">AF39-4</strain>
        <strain evidence="1 3">AM22-9LB</strain>
    </source>
</reference>
<dbReference type="EMBL" id="QRHZ01000001">
    <property type="protein sequence ID" value="RHG20077.1"/>
    <property type="molecule type" value="Genomic_DNA"/>
</dbReference>
<dbReference type="EMBL" id="QROE01000001">
    <property type="protein sequence ID" value="RHK98297.1"/>
    <property type="molecule type" value="Genomic_DNA"/>
</dbReference>
<dbReference type="RefSeq" id="WP_118197399.1">
    <property type="nucleotide sequence ID" value="NZ_CABJDZ010000001.1"/>
</dbReference>
<comment type="caution">
    <text evidence="1">The sequence shown here is derived from an EMBL/GenBank/DDBJ whole genome shotgun (WGS) entry which is preliminary data.</text>
</comment>
<name>A0A414SKI0_9FIRM</name>
<evidence type="ECO:0000313" key="3">
    <source>
        <dbReference type="Proteomes" id="UP000284220"/>
    </source>
</evidence>
<protein>
    <submittedName>
        <fullName evidence="1">Uncharacterized protein</fullName>
    </submittedName>
</protein>
<evidence type="ECO:0000313" key="4">
    <source>
        <dbReference type="Proteomes" id="UP000284267"/>
    </source>
</evidence>
<evidence type="ECO:0000313" key="1">
    <source>
        <dbReference type="EMBL" id="RHG20077.1"/>
    </source>
</evidence>
<proteinExistence type="predicted"/>
<sequence>MKRQIRKGVYETNSSSTHAICITKENVENNVIPNHIDFCIGEYGWEFEEYKDIYNKASYLITAILSFEKEYADEKLEQLKSILNSYGITYTLPDVKVQATEWDGKTCYHYDIDGYIDHSGELKPLLDDLLSDSDKLFRFLFGESLLITGNDNGYDYNDRMRIAEETEDESWGSYTIYGDLKPEFDKYDIYEKRN</sequence>
<evidence type="ECO:0000313" key="2">
    <source>
        <dbReference type="EMBL" id="RHK98297.1"/>
    </source>
</evidence>
<dbReference type="Proteomes" id="UP000284220">
    <property type="component" value="Unassembled WGS sequence"/>
</dbReference>
<dbReference type="Proteomes" id="UP000284267">
    <property type="component" value="Unassembled WGS sequence"/>
</dbReference>
<accession>A0A414SKI0</accession>